<evidence type="ECO:0000256" key="1">
    <source>
        <dbReference type="SAM" id="MobiDB-lite"/>
    </source>
</evidence>
<reference evidence="2" key="1">
    <citation type="journal article" date="2020" name="Stud. Mycol.">
        <title>101 Dothideomycetes genomes: a test case for predicting lifestyles and emergence of pathogens.</title>
        <authorList>
            <person name="Haridas S."/>
            <person name="Albert R."/>
            <person name="Binder M."/>
            <person name="Bloem J."/>
            <person name="Labutti K."/>
            <person name="Salamov A."/>
            <person name="Andreopoulos B."/>
            <person name="Baker S."/>
            <person name="Barry K."/>
            <person name="Bills G."/>
            <person name="Bluhm B."/>
            <person name="Cannon C."/>
            <person name="Castanera R."/>
            <person name="Culley D."/>
            <person name="Daum C."/>
            <person name="Ezra D."/>
            <person name="Gonzalez J."/>
            <person name="Henrissat B."/>
            <person name="Kuo A."/>
            <person name="Liang C."/>
            <person name="Lipzen A."/>
            <person name="Lutzoni F."/>
            <person name="Magnuson J."/>
            <person name="Mondo S."/>
            <person name="Nolan M."/>
            <person name="Ohm R."/>
            <person name="Pangilinan J."/>
            <person name="Park H.-J."/>
            <person name="Ramirez L."/>
            <person name="Alfaro M."/>
            <person name="Sun H."/>
            <person name="Tritt A."/>
            <person name="Yoshinaga Y."/>
            <person name="Zwiers L.-H."/>
            <person name="Turgeon B."/>
            <person name="Goodwin S."/>
            <person name="Spatafora J."/>
            <person name="Crous P."/>
            <person name="Grigoriev I."/>
        </authorList>
    </citation>
    <scope>NUCLEOTIDE SEQUENCE</scope>
    <source>
        <strain evidence="2">HMLAC05119</strain>
    </source>
</reference>
<feature type="compositionally biased region" description="Low complexity" evidence="1">
    <location>
        <begin position="211"/>
        <end position="220"/>
    </location>
</feature>
<dbReference type="Proteomes" id="UP000800096">
    <property type="component" value="Unassembled WGS sequence"/>
</dbReference>
<keyword evidence="3" id="KW-1185">Reference proteome</keyword>
<evidence type="ECO:0000313" key="3">
    <source>
        <dbReference type="Proteomes" id="UP000800096"/>
    </source>
</evidence>
<dbReference type="EMBL" id="ML979137">
    <property type="protein sequence ID" value="KAF1914746.1"/>
    <property type="molecule type" value="Genomic_DNA"/>
</dbReference>
<feature type="compositionally biased region" description="Basic and acidic residues" evidence="1">
    <location>
        <begin position="228"/>
        <end position="243"/>
    </location>
</feature>
<dbReference type="AlphaFoldDB" id="A0A6A5QJ66"/>
<sequence>MGNIRRPGWGGHPTTPSQRFQPYHRLNSADDASSTGPSPSFSYKNKWKSYQEIRSNNQEAEFIARYSVCTPSSSYHDLKCGHRIQPYYTGASCDSNCQKIRPDYLFVCLDCTIKDVRIAMVLQGMRLSNNDDKDMSNSGPTREESIPKIADKEIRDAHKKCHRIGMIVNKFDDPTMQFFDQFLREKGFTGIAEDSAVPSKPDIFRHSTEAPVSRTTSTKPTPRRTKVSKIDKSNQVPSKDDSKVWQPRPPIKDNAPDLPVVATKVGKKYKLPRTKRIPAFQVQMKVLATAAESKEADDLAEILNETRIALKLEDDFTKAVREAMAECALDWRSCTLYVGWILGVLKNITAYVDTCVGHTFVIVQTTMGE</sequence>
<feature type="region of interest" description="Disordered" evidence="1">
    <location>
        <begin position="1"/>
        <end position="21"/>
    </location>
</feature>
<feature type="region of interest" description="Disordered" evidence="1">
    <location>
        <begin position="199"/>
        <end position="257"/>
    </location>
</feature>
<proteinExistence type="predicted"/>
<organism evidence="2 3">
    <name type="scientific">Ampelomyces quisqualis</name>
    <name type="common">Powdery mildew agent</name>
    <dbReference type="NCBI Taxonomy" id="50730"/>
    <lineage>
        <taxon>Eukaryota</taxon>
        <taxon>Fungi</taxon>
        <taxon>Dikarya</taxon>
        <taxon>Ascomycota</taxon>
        <taxon>Pezizomycotina</taxon>
        <taxon>Dothideomycetes</taxon>
        <taxon>Pleosporomycetidae</taxon>
        <taxon>Pleosporales</taxon>
        <taxon>Pleosporineae</taxon>
        <taxon>Phaeosphaeriaceae</taxon>
        <taxon>Ampelomyces</taxon>
    </lineage>
</organism>
<accession>A0A6A5QJ66</accession>
<evidence type="ECO:0000313" key="2">
    <source>
        <dbReference type="EMBL" id="KAF1914746.1"/>
    </source>
</evidence>
<name>A0A6A5QJ66_AMPQU</name>
<protein>
    <submittedName>
        <fullName evidence="2">Uncharacterized protein</fullName>
    </submittedName>
</protein>
<dbReference type="OrthoDB" id="3764174at2759"/>
<gene>
    <name evidence="2" type="ORF">BDU57DRAFT_579243</name>
</gene>